<comment type="caution">
    <text evidence="2">The sequence shown here is derived from an EMBL/GenBank/DDBJ whole genome shotgun (WGS) entry which is preliminary data.</text>
</comment>
<organism evidence="2 3">
    <name type="scientific">Sporosarcina limicola</name>
    <dbReference type="NCBI Taxonomy" id="34101"/>
    <lineage>
        <taxon>Bacteria</taxon>
        <taxon>Bacillati</taxon>
        <taxon>Bacillota</taxon>
        <taxon>Bacilli</taxon>
        <taxon>Bacillales</taxon>
        <taxon>Caryophanaceae</taxon>
        <taxon>Sporosarcina</taxon>
    </lineage>
</organism>
<name>A0A927ML37_9BACL</name>
<sequence length="112" mass="12777">MYKLLKKFSITVLVVFSVFASSVFVSSSTVFAAESNSIQNHQQVTTITSGPNWRAHTIYVMSMTPGPSHKFFEGMIDGVWYRGLMDKMSEEIYSYPEGQYYITKYFGLVSTR</sequence>
<dbReference type="AlphaFoldDB" id="A0A927ML37"/>
<evidence type="ECO:0000313" key="3">
    <source>
        <dbReference type="Proteomes" id="UP000658225"/>
    </source>
</evidence>
<reference evidence="2" key="1">
    <citation type="submission" date="2020-10" db="EMBL/GenBank/DDBJ databases">
        <title>Genomic Encyclopedia of Type Strains, Phase IV (KMG-IV): sequencing the most valuable type-strain genomes for metagenomic binning, comparative biology and taxonomic classification.</title>
        <authorList>
            <person name="Goeker M."/>
        </authorList>
    </citation>
    <scope>NUCLEOTIDE SEQUENCE</scope>
    <source>
        <strain evidence="2">DSM 13886</strain>
    </source>
</reference>
<dbReference type="Proteomes" id="UP000658225">
    <property type="component" value="Unassembled WGS sequence"/>
</dbReference>
<keyword evidence="3" id="KW-1185">Reference proteome</keyword>
<proteinExistence type="predicted"/>
<dbReference type="RefSeq" id="WP_192598666.1">
    <property type="nucleotide sequence ID" value="NZ_JADBEL010000009.1"/>
</dbReference>
<evidence type="ECO:0000256" key="1">
    <source>
        <dbReference type="SAM" id="SignalP"/>
    </source>
</evidence>
<feature type="chain" id="PRO_5037344005" evidence="1">
    <location>
        <begin position="33"/>
        <end position="112"/>
    </location>
</feature>
<accession>A0A927ML37</accession>
<feature type="signal peptide" evidence="1">
    <location>
        <begin position="1"/>
        <end position="32"/>
    </location>
</feature>
<dbReference type="EMBL" id="JADBEL010000009">
    <property type="protein sequence ID" value="MBE1554922.1"/>
    <property type="molecule type" value="Genomic_DNA"/>
</dbReference>
<evidence type="ECO:0000313" key="2">
    <source>
        <dbReference type="EMBL" id="MBE1554922.1"/>
    </source>
</evidence>
<gene>
    <name evidence="2" type="ORF">H4683_002000</name>
</gene>
<keyword evidence="1" id="KW-0732">Signal</keyword>
<protein>
    <submittedName>
        <fullName evidence="2">Uncharacterized protein</fullName>
    </submittedName>
</protein>